<keyword evidence="2 5" id="KW-0805">Transcription regulation</keyword>
<keyword evidence="4 5" id="KW-0804">Transcription</keyword>
<keyword evidence="8" id="KW-1185">Reference proteome</keyword>
<dbReference type="InterPro" id="IPR029016">
    <property type="entry name" value="GAF-like_dom_sf"/>
</dbReference>
<comment type="similarity">
    <text evidence="5">Belongs to the HrcA family.</text>
</comment>
<evidence type="ECO:0000259" key="6">
    <source>
        <dbReference type="Pfam" id="PF01628"/>
    </source>
</evidence>
<dbReference type="SUPFAM" id="SSF46785">
    <property type="entry name" value="Winged helix' DNA-binding domain"/>
    <property type="match status" value="1"/>
</dbReference>
<dbReference type="Proteomes" id="UP001157733">
    <property type="component" value="Chromosome"/>
</dbReference>
<reference evidence="7 8" key="1">
    <citation type="submission" date="2022-09" db="EMBL/GenBank/DDBJ databases">
        <authorList>
            <person name="Kop L."/>
        </authorList>
    </citation>
    <scope>NUCLEOTIDE SEQUENCE [LARGE SCALE GENOMIC DNA]</scope>
    <source>
        <strain evidence="7 8">347</strain>
    </source>
</reference>
<organism evidence="7 8">
    <name type="scientific">Nitrospina watsonii</name>
    <dbReference type="NCBI Taxonomy" id="1323948"/>
    <lineage>
        <taxon>Bacteria</taxon>
        <taxon>Pseudomonadati</taxon>
        <taxon>Nitrospinota/Tectimicrobiota group</taxon>
        <taxon>Nitrospinota</taxon>
        <taxon>Nitrospinia</taxon>
        <taxon>Nitrospinales</taxon>
        <taxon>Nitrospinaceae</taxon>
        <taxon>Nitrospina</taxon>
    </lineage>
</organism>
<evidence type="ECO:0000256" key="4">
    <source>
        <dbReference type="ARBA" id="ARBA00023163"/>
    </source>
</evidence>
<dbReference type="PANTHER" id="PTHR34824">
    <property type="entry name" value="HEAT-INDUCIBLE TRANSCRIPTION REPRESSOR HRCA"/>
    <property type="match status" value="1"/>
</dbReference>
<dbReference type="Gene3D" id="3.30.390.60">
    <property type="entry name" value="Heat-inducible transcription repressor hrca homolog, domain 3"/>
    <property type="match status" value="1"/>
</dbReference>
<dbReference type="PANTHER" id="PTHR34824:SF1">
    <property type="entry name" value="HEAT-INDUCIBLE TRANSCRIPTION REPRESSOR HRCA"/>
    <property type="match status" value="1"/>
</dbReference>
<dbReference type="Gene3D" id="1.10.10.10">
    <property type="entry name" value="Winged helix-like DNA-binding domain superfamily/Winged helix DNA-binding domain"/>
    <property type="match status" value="1"/>
</dbReference>
<dbReference type="InterPro" id="IPR002571">
    <property type="entry name" value="HrcA"/>
</dbReference>
<comment type="function">
    <text evidence="5">Negative regulator of class I heat shock genes (grpE-dnaK-dnaJ and groELS operons). Prevents heat-shock induction of these operons.</text>
</comment>
<evidence type="ECO:0000256" key="3">
    <source>
        <dbReference type="ARBA" id="ARBA00023016"/>
    </source>
</evidence>
<dbReference type="HAMAP" id="MF_00081">
    <property type="entry name" value="HrcA"/>
    <property type="match status" value="1"/>
</dbReference>
<dbReference type="SUPFAM" id="SSF55781">
    <property type="entry name" value="GAF domain-like"/>
    <property type="match status" value="1"/>
</dbReference>
<dbReference type="InterPro" id="IPR036390">
    <property type="entry name" value="WH_DNA-bd_sf"/>
</dbReference>
<feature type="domain" description="Heat-inducible transcription repressor HrcA C-terminal" evidence="6">
    <location>
        <begin position="106"/>
        <end position="327"/>
    </location>
</feature>
<proteinExistence type="inferred from homology"/>
<dbReference type="NCBIfam" id="TIGR00331">
    <property type="entry name" value="hrcA"/>
    <property type="match status" value="1"/>
</dbReference>
<sequence length="344" mass="38966">MPPTPLDDRSRTILMETVSNYIATAEPVGSRTISHNLQQRLSPATVRNVMADLEEMGHLHQPHTSAGRVPTDQGYRFFVNELLQIQIQNPAPLTGFPHDLKNRSLDEILESACSFLSTCSHQAGLVMVPSFWDLALKNIQFIHLTSGKLLAVFESQMGVLQNKIIETGEAMSQDHLNSVANYLNREFGGRSLKTIRQELLHRKKNEKERYNELMKQASQLWSEMFPDEQNAELLIDGLINLLDQPEFSENVEKMKRLMKTVEEKAKLVKLLDQCMIEDGLTILIGEENLEQEMEGFSLIAQNYRMGGEKLGTLAVFGPKRMDYQKMIGIVNSTATNVSEFLSKQ</sequence>
<dbReference type="InterPro" id="IPR036388">
    <property type="entry name" value="WH-like_DNA-bd_sf"/>
</dbReference>
<accession>A0ABM9HEW6</accession>
<dbReference type="EMBL" id="OX336137">
    <property type="protein sequence ID" value="CAI2718780.1"/>
    <property type="molecule type" value="Genomic_DNA"/>
</dbReference>
<protein>
    <recommendedName>
        <fullName evidence="5">Heat-inducible transcription repressor HrcA</fullName>
    </recommendedName>
</protein>
<dbReference type="InterPro" id="IPR021153">
    <property type="entry name" value="HrcA_C"/>
</dbReference>
<evidence type="ECO:0000256" key="1">
    <source>
        <dbReference type="ARBA" id="ARBA00022491"/>
    </source>
</evidence>
<dbReference type="Gene3D" id="3.30.450.40">
    <property type="match status" value="1"/>
</dbReference>
<keyword evidence="1 5" id="KW-0678">Repressor</keyword>
<dbReference type="RefSeq" id="WP_282011657.1">
    <property type="nucleotide sequence ID" value="NZ_OX336137.1"/>
</dbReference>
<evidence type="ECO:0000256" key="2">
    <source>
        <dbReference type="ARBA" id="ARBA00023015"/>
    </source>
</evidence>
<keyword evidence="3 5" id="KW-0346">Stress response</keyword>
<dbReference type="Pfam" id="PF01628">
    <property type="entry name" value="HrcA"/>
    <property type="match status" value="1"/>
</dbReference>
<dbReference type="PIRSF" id="PIRSF005485">
    <property type="entry name" value="HrcA"/>
    <property type="match status" value="1"/>
</dbReference>
<evidence type="ECO:0000313" key="8">
    <source>
        <dbReference type="Proteomes" id="UP001157733"/>
    </source>
</evidence>
<evidence type="ECO:0000313" key="7">
    <source>
        <dbReference type="EMBL" id="CAI2718780.1"/>
    </source>
</evidence>
<gene>
    <name evidence="5 7" type="primary">hrcA</name>
    <name evidence="7" type="ORF">NSPWAT_1924</name>
</gene>
<evidence type="ECO:0000256" key="5">
    <source>
        <dbReference type="HAMAP-Rule" id="MF_00081"/>
    </source>
</evidence>
<name>A0ABM9HEW6_9BACT</name>
<dbReference type="InterPro" id="IPR023120">
    <property type="entry name" value="WHTH_transcript_rep_HrcA_IDD"/>
</dbReference>